<dbReference type="Pfam" id="PF00704">
    <property type="entry name" value="Glyco_hydro_18"/>
    <property type="match status" value="1"/>
</dbReference>
<dbReference type="STRING" id="4540.A0A3L6PXP5"/>
<dbReference type="SUPFAM" id="SSF54556">
    <property type="entry name" value="Chitinase insertion domain"/>
    <property type="match status" value="1"/>
</dbReference>
<dbReference type="Proteomes" id="UP000275267">
    <property type="component" value="Unassembled WGS sequence"/>
</dbReference>
<feature type="chain" id="PRO_5018130190" evidence="9">
    <location>
        <begin position="22"/>
        <end position="994"/>
    </location>
</feature>
<evidence type="ECO:0000313" key="11">
    <source>
        <dbReference type="EMBL" id="RLM66442.1"/>
    </source>
</evidence>
<name>A0A3L6PXP5_PANMI</name>
<protein>
    <submittedName>
        <fullName evidence="11">Indole-2-monooxygenase-like</fullName>
    </submittedName>
</protein>
<dbReference type="InterPro" id="IPR036396">
    <property type="entry name" value="Cyt_P450_sf"/>
</dbReference>
<dbReference type="Gene3D" id="3.10.50.10">
    <property type="match status" value="1"/>
</dbReference>
<dbReference type="PANTHER" id="PTHR47955:SF14">
    <property type="entry name" value="OS01G0543600 PROTEIN"/>
    <property type="match status" value="1"/>
</dbReference>
<evidence type="ECO:0000256" key="5">
    <source>
        <dbReference type="ARBA" id="ARBA00022801"/>
    </source>
</evidence>
<accession>A0A3L6PXP5</accession>
<dbReference type="GO" id="GO:0008061">
    <property type="term" value="F:chitin binding"/>
    <property type="evidence" value="ECO:0007669"/>
    <property type="project" value="InterPro"/>
</dbReference>
<keyword evidence="8" id="KW-0326">Glycosidase</keyword>
<organism evidence="11 12">
    <name type="scientific">Panicum miliaceum</name>
    <name type="common">Proso millet</name>
    <name type="synonym">Broomcorn millet</name>
    <dbReference type="NCBI Taxonomy" id="4540"/>
    <lineage>
        <taxon>Eukaryota</taxon>
        <taxon>Viridiplantae</taxon>
        <taxon>Streptophyta</taxon>
        <taxon>Embryophyta</taxon>
        <taxon>Tracheophyta</taxon>
        <taxon>Spermatophyta</taxon>
        <taxon>Magnoliopsida</taxon>
        <taxon>Liliopsida</taxon>
        <taxon>Poales</taxon>
        <taxon>Poaceae</taxon>
        <taxon>PACMAD clade</taxon>
        <taxon>Panicoideae</taxon>
        <taxon>Panicodae</taxon>
        <taxon>Paniceae</taxon>
        <taxon>Panicinae</taxon>
        <taxon>Panicum</taxon>
        <taxon>Panicum sect. Panicum</taxon>
    </lineage>
</organism>
<dbReference type="Gene3D" id="3.20.20.80">
    <property type="entry name" value="Glycosidases"/>
    <property type="match status" value="1"/>
</dbReference>
<dbReference type="SUPFAM" id="SSF51445">
    <property type="entry name" value="(Trans)glycosidases"/>
    <property type="match status" value="1"/>
</dbReference>
<dbReference type="PANTHER" id="PTHR47955">
    <property type="entry name" value="CYTOCHROME P450 FAMILY 71 PROTEIN"/>
    <property type="match status" value="1"/>
</dbReference>
<dbReference type="SUPFAM" id="SSF48264">
    <property type="entry name" value="Cytochrome P450"/>
    <property type="match status" value="1"/>
</dbReference>
<evidence type="ECO:0000256" key="7">
    <source>
        <dbReference type="ARBA" id="ARBA00023180"/>
    </source>
</evidence>
<reference evidence="12" key="1">
    <citation type="journal article" date="2019" name="Nat. Commun.">
        <title>The genome of broomcorn millet.</title>
        <authorList>
            <person name="Zou C."/>
            <person name="Miki D."/>
            <person name="Li D."/>
            <person name="Tang Q."/>
            <person name="Xiao L."/>
            <person name="Rajput S."/>
            <person name="Deng P."/>
            <person name="Jia W."/>
            <person name="Huang R."/>
            <person name="Zhang M."/>
            <person name="Sun Y."/>
            <person name="Hu J."/>
            <person name="Fu X."/>
            <person name="Schnable P.S."/>
            <person name="Li F."/>
            <person name="Zhang H."/>
            <person name="Feng B."/>
            <person name="Zhu X."/>
            <person name="Liu R."/>
            <person name="Schnable J.C."/>
            <person name="Zhu J.-K."/>
            <person name="Zhang H."/>
        </authorList>
    </citation>
    <scope>NUCLEOTIDE SEQUENCE [LARGE SCALE GENOMIC DNA]</scope>
</reference>
<dbReference type="InterPro" id="IPR017853">
    <property type="entry name" value="GH"/>
</dbReference>
<dbReference type="InterPro" id="IPR002401">
    <property type="entry name" value="Cyt_P450_E_grp-I"/>
</dbReference>
<evidence type="ECO:0000256" key="4">
    <source>
        <dbReference type="ARBA" id="ARBA00022729"/>
    </source>
</evidence>
<keyword evidence="6" id="KW-0408">Iron</keyword>
<comment type="similarity">
    <text evidence="1">Belongs to the glycosyl hydrolase 18 family. Chitinase class V subfamily.</text>
</comment>
<dbReference type="InterPro" id="IPR011583">
    <property type="entry name" value="Chitinase_II/V-like_cat"/>
</dbReference>
<comment type="similarity">
    <text evidence="2">Belongs to the cytochrome P450 family.</text>
</comment>
<dbReference type="GO" id="GO:0005975">
    <property type="term" value="P:carbohydrate metabolic process"/>
    <property type="evidence" value="ECO:0007669"/>
    <property type="project" value="InterPro"/>
</dbReference>
<dbReference type="Gene3D" id="1.10.630.10">
    <property type="entry name" value="Cytochrome P450"/>
    <property type="match status" value="1"/>
</dbReference>
<dbReference type="EMBL" id="PQIB02000015">
    <property type="protein sequence ID" value="RLM66442.1"/>
    <property type="molecule type" value="Genomic_DNA"/>
</dbReference>
<proteinExistence type="inferred from homology"/>
<keyword evidence="12" id="KW-1185">Reference proteome</keyword>
<evidence type="ECO:0000256" key="1">
    <source>
        <dbReference type="ARBA" id="ARBA00008682"/>
    </source>
</evidence>
<comment type="caution">
    <text evidence="11">The sequence shown here is derived from an EMBL/GenBank/DDBJ whole genome shotgun (WGS) entry which is preliminary data.</text>
</comment>
<evidence type="ECO:0000313" key="12">
    <source>
        <dbReference type="Proteomes" id="UP000275267"/>
    </source>
</evidence>
<dbReference type="InterPro" id="IPR001128">
    <property type="entry name" value="Cyt_P450"/>
</dbReference>
<keyword evidence="5" id="KW-0378">Hydrolase</keyword>
<dbReference type="FunFam" id="3.10.50.10:FF:000003">
    <property type="entry name" value="Class V chitinase CHIT5b"/>
    <property type="match status" value="1"/>
</dbReference>
<dbReference type="GO" id="GO:0016798">
    <property type="term" value="F:hydrolase activity, acting on glycosyl bonds"/>
    <property type="evidence" value="ECO:0007669"/>
    <property type="project" value="UniProtKB-KW"/>
</dbReference>
<dbReference type="GO" id="GO:0004497">
    <property type="term" value="F:monooxygenase activity"/>
    <property type="evidence" value="ECO:0007669"/>
    <property type="project" value="UniProtKB-KW"/>
</dbReference>
<dbReference type="AlphaFoldDB" id="A0A3L6PXP5"/>
<feature type="domain" description="GH18" evidence="10">
    <location>
        <begin position="33"/>
        <end position="396"/>
    </location>
</feature>
<evidence type="ECO:0000256" key="8">
    <source>
        <dbReference type="ARBA" id="ARBA00023295"/>
    </source>
</evidence>
<dbReference type="PROSITE" id="PS51910">
    <property type="entry name" value="GH18_2"/>
    <property type="match status" value="1"/>
</dbReference>
<keyword evidence="7" id="KW-0325">Glycoprotein</keyword>
<gene>
    <name evidence="11" type="ORF">C2845_PM16G05160</name>
</gene>
<dbReference type="InterPro" id="IPR029070">
    <property type="entry name" value="Chitinase_insertion_sf"/>
</dbReference>
<feature type="signal peptide" evidence="9">
    <location>
        <begin position="1"/>
        <end position="21"/>
    </location>
</feature>
<dbReference type="PRINTS" id="PR00463">
    <property type="entry name" value="EP450I"/>
</dbReference>
<dbReference type="Pfam" id="PF00067">
    <property type="entry name" value="p450"/>
    <property type="match status" value="1"/>
</dbReference>
<dbReference type="GO" id="GO:0016705">
    <property type="term" value="F:oxidoreductase activity, acting on paired donors, with incorporation or reduction of molecular oxygen"/>
    <property type="evidence" value="ECO:0007669"/>
    <property type="project" value="InterPro"/>
</dbReference>
<sequence length="994" mass="105993">MASSSAANILLAITMASLSLAASSAPAPGPTATVRAGFYLAAAARLRPLAALDASLYTHLYYSALAVHPTTRKLALPADPDQAGLLAAFSPALKSRNRELRTLLSVGAGAGVAGAGSQSQTDPAFAAMAADPASRAAFVAAAVALARGSGFDGLDVAWRFPASAVEMADFGFLVSEWRAAAPPGFLLTATVYFSNHVFDAPLPGVDYPSEAVARCLDWVNVVAFGLRPRGAGATAFDAPLYDRASHFSVNYGVGSWIDAGVPAGKVVMGLPLYGRSWFLRNKANSGVGAPVVAAGPKQRGSNSTGVMSYAEVQKLAAAGGGGGPRRPVTTTYDNASVASYLSVGDVWVAFDGAAVVSEKLAFAARRGLLGYFLWPVNYDDANLTVSRTASEVWMQNEISSSSENGTGVRQTQGPVRLPPALRSPAGTPGPLTTPALSYIYNIRHQFPPRRLLWIPLTMAQLVVLDQLVGDSPAAEAFLLLLFTLLLLFLLLRYLTAGGAGSRARLPPSPPGGLPLIGHAHLVGALPHVSLRRLAARRRRCADLMTVRLGAVPTLVASSARAARAVLRTHDQALASRARSACGDVLTYGPSDVVFAPYGERWRRSKRLVTTHLLSARKVQSHRAAREEEVELVINKIRDAAAAAAGATVDMSEVLSKFTNDMVCRAVAGRTFRVEGRDRVSRELIDETFAVLGGGGGGFNLENLYPGLAKAAGGVLMWPARRRAERLRDRWDELLDKLIDQHMGEVAGHEDAGGDGEQESDFISVLLSVQEEYGLTRDNIKGILGNMFAAGTDTTYLVLEFTMAELMLHQDAMAKLQAEVRKSTPKGQKLVNEDDLVGMTYLKAVIKETLRLHPPVPLLLPHLCQEDCDADGYAVPAGTSVLVNAWAISRDPAVWDAAEEFMPERICPGISYALSSIEIMLANLMLHFDWELPSGVDTVDMTEVFGLTVSRKEKLFLNPRPRGDVISLVTVEPPLLQVDCVYAMLTGFSLVSCKA</sequence>
<keyword evidence="3" id="KW-0479">Metal-binding</keyword>
<evidence type="ECO:0000259" key="10">
    <source>
        <dbReference type="PROSITE" id="PS51910"/>
    </source>
</evidence>
<evidence type="ECO:0000256" key="3">
    <source>
        <dbReference type="ARBA" id="ARBA00022723"/>
    </source>
</evidence>
<keyword evidence="4 9" id="KW-0732">Signal</keyword>
<dbReference type="OrthoDB" id="76388at2759"/>
<dbReference type="InterPro" id="IPR001223">
    <property type="entry name" value="Glyco_hydro18_cat"/>
</dbReference>
<evidence type="ECO:0000256" key="6">
    <source>
        <dbReference type="ARBA" id="ARBA00023004"/>
    </source>
</evidence>
<evidence type="ECO:0000256" key="2">
    <source>
        <dbReference type="ARBA" id="ARBA00010617"/>
    </source>
</evidence>
<dbReference type="GO" id="GO:0020037">
    <property type="term" value="F:heme binding"/>
    <property type="evidence" value="ECO:0007669"/>
    <property type="project" value="InterPro"/>
</dbReference>
<evidence type="ECO:0000256" key="9">
    <source>
        <dbReference type="SAM" id="SignalP"/>
    </source>
</evidence>
<dbReference type="GO" id="GO:0005506">
    <property type="term" value="F:iron ion binding"/>
    <property type="evidence" value="ECO:0007669"/>
    <property type="project" value="InterPro"/>
</dbReference>
<dbReference type="SMART" id="SM00636">
    <property type="entry name" value="Glyco_18"/>
    <property type="match status" value="1"/>
</dbReference>